<dbReference type="Proteomes" id="UP000054564">
    <property type="component" value="Unassembled WGS sequence"/>
</dbReference>
<evidence type="ECO:0000313" key="1">
    <source>
        <dbReference type="EMBL" id="KNE98492.1"/>
    </source>
</evidence>
<organism evidence="1 2">
    <name type="scientific">Puccinia striiformis f. sp. tritici PST-78</name>
    <dbReference type="NCBI Taxonomy" id="1165861"/>
    <lineage>
        <taxon>Eukaryota</taxon>
        <taxon>Fungi</taxon>
        <taxon>Dikarya</taxon>
        <taxon>Basidiomycota</taxon>
        <taxon>Pucciniomycotina</taxon>
        <taxon>Pucciniomycetes</taxon>
        <taxon>Pucciniales</taxon>
        <taxon>Pucciniaceae</taxon>
        <taxon>Puccinia</taxon>
    </lineage>
</organism>
<protein>
    <submittedName>
        <fullName evidence="1">Uncharacterized protein</fullName>
    </submittedName>
</protein>
<sequence length="407" mass="46458">MAGYIENGLDGLMLNAYEKDELRRQGDLVIEGFRILGNNHWTTTRGPHDTIGCPHHPAEYLPDRLDCKKSANRFHWNIPSLLRQQITRHSESLDPFLLQSQPGPTLKLILEIQLEIDESLNQIKDVFYNIPSSPQKSSSTRLDDRHLEDFKDFRTIGLQEQFKHLARRNQKLFSISRDLILHLKLSQGEPKFPTDLDSIREEMKDGTTDSIEATKRVIQWIEGSEFDLVQQGWMSYIFSIDCNLADVLNFTTHSSKSNMQLARQFLPIMKLSRLLLKKLSKRGMGGEEGIELYTELCSEELSSLSGFSCTLHVHLVGIVCILTSLNHPADHGDVARVITGMVEALEIKIESPLALISSHFVPMLTADINGFSVQNYYREWLMTWNTQLSLAISNFKDAIELYKNNIS</sequence>
<dbReference type="PANTHER" id="PTHR33069">
    <property type="entry name" value="CHROMOSOME 7, WHOLE GENOME SHOTGUN SEQUENCE-RELATED"/>
    <property type="match status" value="1"/>
</dbReference>
<dbReference type="AlphaFoldDB" id="A0A0L0VGU1"/>
<evidence type="ECO:0000313" key="2">
    <source>
        <dbReference type="Proteomes" id="UP000054564"/>
    </source>
</evidence>
<accession>A0A0L0VGU1</accession>
<proteinExistence type="predicted"/>
<keyword evidence="2" id="KW-1185">Reference proteome</keyword>
<dbReference type="PANTHER" id="PTHR33069:SF3">
    <property type="entry name" value="DYNEIN HEAVY CHAIN TAIL DOMAIN-CONTAINING PROTEIN"/>
    <property type="match status" value="1"/>
</dbReference>
<comment type="caution">
    <text evidence="1">The sequence shown here is derived from an EMBL/GenBank/DDBJ whole genome shotgun (WGS) entry which is preliminary data.</text>
</comment>
<name>A0A0L0VGU1_9BASI</name>
<dbReference type="EMBL" id="AJIL01000056">
    <property type="protein sequence ID" value="KNE98492.1"/>
    <property type="molecule type" value="Genomic_DNA"/>
</dbReference>
<reference evidence="2" key="1">
    <citation type="submission" date="2014-03" db="EMBL/GenBank/DDBJ databases">
        <title>The Genome Sequence of Puccinia striiformis f. sp. tritici PST-78.</title>
        <authorList>
            <consortium name="The Broad Institute Genome Sequencing Platform"/>
            <person name="Cuomo C."/>
            <person name="Hulbert S."/>
            <person name="Chen X."/>
            <person name="Walker B."/>
            <person name="Young S.K."/>
            <person name="Zeng Q."/>
            <person name="Gargeya S."/>
            <person name="Fitzgerald M."/>
            <person name="Haas B."/>
            <person name="Abouelleil A."/>
            <person name="Alvarado L."/>
            <person name="Arachchi H.M."/>
            <person name="Berlin A.M."/>
            <person name="Chapman S.B."/>
            <person name="Goldberg J."/>
            <person name="Griggs A."/>
            <person name="Gujja S."/>
            <person name="Hansen M."/>
            <person name="Howarth C."/>
            <person name="Imamovic A."/>
            <person name="Larimer J."/>
            <person name="McCowan C."/>
            <person name="Montmayeur A."/>
            <person name="Murphy C."/>
            <person name="Neiman D."/>
            <person name="Pearson M."/>
            <person name="Priest M."/>
            <person name="Roberts A."/>
            <person name="Saif S."/>
            <person name="Shea T."/>
            <person name="Sisk P."/>
            <person name="Sykes S."/>
            <person name="Wortman J."/>
            <person name="Nusbaum C."/>
            <person name="Birren B."/>
        </authorList>
    </citation>
    <scope>NUCLEOTIDE SEQUENCE [LARGE SCALE GENOMIC DNA]</scope>
    <source>
        <strain evidence="2">race PST-78</strain>
    </source>
</reference>
<gene>
    <name evidence="1" type="ORF">PSTG_08231</name>
</gene>